<protein>
    <recommendedName>
        <fullName evidence="1">DUF4832 domain-containing protein</fullName>
    </recommendedName>
</protein>
<evidence type="ECO:0000259" key="1">
    <source>
        <dbReference type="Pfam" id="PF16116"/>
    </source>
</evidence>
<evidence type="ECO:0000313" key="2">
    <source>
        <dbReference type="EMBL" id="MPM72618.1"/>
    </source>
</evidence>
<dbReference type="InterPro" id="IPR032267">
    <property type="entry name" value="DUF4832"/>
</dbReference>
<name>A0A645C5G8_9ZZZZ</name>
<dbReference type="AlphaFoldDB" id="A0A645C5G8"/>
<proteinExistence type="predicted"/>
<organism evidence="2">
    <name type="scientific">bioreactor metagenome</name>
    <dbReference type="NCBI Taxonomy" id="1076179"/>
    <lineage>
        <taxon>unclassified sequences</taxon>
        <taxon>metagenomes</taxon>
        <taxon>ecological metagenomes</taxon>
    </lineage>
</organism>
<dbReference type="Pfam" id="PF16116">
    <property type="entry name" value="DUF4832"/>
    <property type="match status" value="1"/>
</dbReference>
<reference evidence="2" key="1">
    <citation type="submission" date="2019-08" db="EMBL/GenBank/DDBJ databases">
        <authorList>
            <person name="Kucharzyk K."/>
            <person name="Murdoch R.W."/>
            <person name="Higgins S."/>
            <person name="Loffler F."/>
        </authorList>
    </citation>
    <scope>NUCLEOTIDE SEQUENCE</scope>
</reference>
<dbReference type="EMBL" id="VSSQ01024854">
    <property type="protein sequence ID" value="MPM72618.1"/>
    <property type="molecule type" value="Genomic_DNA"/>
</dbReference>
<gene>
    <name evidence="2" type="ORF">SDC9_119594</name>
</gene>
<comment type="caution">
    <text evidence="2">The sequence shown here is derived from an EMBL/GenBank/DDBJ whole genome shotgun (WGS) entry which is preliminary data.</text>
</comment>
<accession>A0A645C5G8</accession>
<feature type="domain" description="DUF4832" evidence="1">
    <location>
        <begin position="21"/>
        <end position="138"/>
    </location>
</feature>
<sequence>MMDFRINDEIHSWFSTSFDLVREFIKKGGYRLYPTEVIIAETAKTGQKITIHHQWRNLGWGYCPTNIPQWNQKYKACIALMDKNGKVVKKALAEDSDLSTWVIGHDGKYSTTISLKGLDKGTYTWLIGLVDTTKKNEPGLQMAVSRQQQQSGWLKVGTLEIK</sequence>